<dbReference type="Proteomes" id="UP000234505">
    <property type="component" value="Unassembled WGS sequence"/>
</dbReference>
<reference evidence="1 2" key="1">
    <citation type="submission" date="2017-11" db="EMBL/GenBank/DDBJ databases">
        <authorList>
            <person name="Han C.G."/>
        </authorList>
    </citation>
    <scope>NUCLEOTIDE SEQUENCE [LARGE SCALE GENOMIC DNA]</scope>
    <source>
        <strain evidence="1 2">A11</strain>
    </source>
</reference>
<gene>
    <name evidence="1" type="ORF">CWN50_31130</name>
</gene>
<proteinExistence type="predicted"/>
<sequence>MLSVSTALESLYRCLDEAFPPSPGTRIFDVPFALNDAFDPLLWCTHQPQWPQFYWQQRSGDEELAALGAVQIFASLE</sequence>
<dbReference type="AlphaFoldDB" id="A0A2J4PPH9"/>
<name>A0A2J4PPH9_9ENTR</name>
<protein>
    <submittedName>
        <fullName evidence="1">Isochorismate synthase MenF</fullName>
    </submittedName>
</protein>
<organism evidence="1 2">
    <name type="scientific">Klebsiella michiganensis</name>
    <dbReference type="NCBI Taxonomy" id="1134687"/>
    <lineage>
        <taxon>Bacteria</taxon>
        <taxon>Pseudomonadati</taxon>
        <taxon>Pseudomonadota</taxon>
        <taxon>Gammaproteobacteria</taxon>
        <taxon>Enterobacterales</taxon>
        <taxon>Enterobacteriaceae</taxon>
        <taxon>Klebsiella/Raoultella group</taxon>
        <taxon>Klebsiella</taxon>
    </lineage>
</organism>
<evidence type="ECO:0000313" key="1">
    <source>
        <dbReference type="EMBL" id="PLL20683.1"/>
    </source>
</evidence>
<dbReference type="InterPro" id="IPR005801">
    <property type="entry name" value="ADC_synthase"/>
</dbReference>
<evidence type="ECO:0000313" key="2">
    <source>
        <dbReference type="Proteomes" id="UP000234505"/>
    </source>
</evidence>
<feature type="non-terminal residue" evidence="1">
    <location>
        <position position="77"/>
    </location>
</feature>
<comment type="caution">
    <text evidence="1">The sequence shown here is derived from an EMBL/GenBank/DDBJ whole genome shotgun (WGS) entry which is preliminary data.</text>
</comment>
<reference evidence="1 2" key="2">
    <citation type="submission" date="2018-01" db="EMBL/GenBank/DDBJ databases">
        <title>Genomic study of Klebsiella pneumoniae.</title>
        <authorList>
            <person name="Yang Y."/>
            <person name="Bicalho R."/>
        </authorList>
    </citation>
    <scope>NUCLEOTIDE SEQUENCE [LARGE SCALE GENOMIC DNA]</scope>
    <source>
        <strain evidence="1 2">A11</strain>
    </source>
</reference>
<dbReference type="EMBL" id="PIDS01001681">
    <property type="protein sequence ID" value="PLL20683.1"/>
    <property type="molecule type" value="Genomic_DNA"/>
</dbReference>
<accession>A0A2J4PPH9</accession>
<dbReference type="Gene3D" id="3.60.120.10">
    <property type="entry name" value="Anthranilate synthase"/>
    <property type="match status" value="1"/>
</dbReference>